<evidence type="ECO:0000313" key="2">
    <source>
        <dbReference type="EMBL" id="MDN3724972.1"/>
    </source>
</evidence>
<dbReference type="CDD" id="cd03143">
    <property type="entry name" value="A4_beta-galactosidase_middle_domain"/>
    <property type="match status" value="1"/>
</dbReference>
<dbReference type="Pfam" id="PF00246">
    <property type="entry name" value="Peptidase_M14"/>
    <property type="match status" value="1"/>
</dbReference>
<accession>A0ABT8DPG5</accession>
<organism evidence="2 3">
    <name type="scientific">Aequorivita aurantiaca</name>
    <dbReference type="NCBI Taxonomy" id="3053356"/>
    <lineage>
        <taxon>Bacteria</taxon>
        <taxon>Pseudomonadati</taxon>
        <taxon>Bacteroidota</taxon>
        <taxon>Flavobacteriia</taxon>
        <taxon>Flavobacteriales</taxon>
        <taxon>Flavobacteriaceae</taxon>
        <taxon>Aequorivita</taxon>
    </lineage>
</organism>
<dbReference type="Gene3D" id="3.40.50.880">
    <property type="match status" value="1"/>
</dbReference>
<dbReference type="CDD" id="cd06238">
    <property type="entry name" value="M14-like"/>
    <property type="match status" value="1"/>
</dbReference>
<keyword evidence="3" id="KW-1185">Reference proteome</keyword>
<name>A0ABT8DPG5_9FLAO</name>
<protein>
    <submittedName>
        <fullName evidence="2">M14 family metallopeptidase</fullName>
    </submittedName>
</protein>
<evidence type="ECO:0000313" key="3">
    <source>
        <dbReference type="Proteomes" id="UP001244787"/>
    </source>
</evidence>
<gene>
    <name evidence="2" type="ORF">QRD02_11300</name>
</gene>
<dbReference type="SUPFAM" id="SSF53187">
    <property type="entry name" value="Zn-dependent exopeptidases"/>
    <property type="match status" value="1"/>
</dbReference>
<dbReference type="Proteomes" id="UP001244787">
    <property type="component" value="Unassembled WGS sequence"/>
</dbReference>
<dbReference type="RefSeq" id="WP_290255063.1">
    <property type="nucleotide sequence ID" value="NZ_JAUGQQ010000007.1"/>
</dbReference>
<sequence length="824" mass="92685">MNRTFAFLLSIFPFFIFAQLKSPSEFLGYEIGTQFSRHADVVSYFEHVAANSGMVTYSDYGKTNERRRLTYAVISSEENLANIEQIRTDNLRNIGILNGASSPEKAIVWLSYNVHGNEASSSEAAMNTVYKLITEHPDYLNNVVIIMDPGVNPDGRDRYVNWYNQVKATPYNPSQDATEHHEPWPGGRPNHYLFDLNRDWMWASQVETQQRLKIYNQWMPQIHVDFHEQGINDPYYFAPGAEPYHEIITPWQREFQNKIGKNNAKYFDENGWLFFTRESFDLLYPSYGDTYPLFMGAIGMTYEQAGHGRAGLGIYNDEEIELTLIDRVAHHTATGLSTIEVASAQAASLNSEFKTFFQNDNLKYKSFVLKGNADNLKALTEMLDRHEIKYGYATGGSVSGFNYYENKKGKMETDGALVVSTNQPKGKMVHVLFEPNAALSTPLTYDITAWSLPYAFGLETVASTTLVAATSTSPNTIVTNISSPNTAGYIAKWNSLKDAEFLSELLKHDIKVRFSEKELGFGGQNFGRGSLIITKSDNRNNPDFHKTVTEIANKIGRQLYASPTSYGDNLTDFGSLYVHLITSRRVAMLQGPGTSSLSYGALWHFFETQLKYPITSINTDDVAGVEWSDYDVLVLPDGNYKSILSDDIFKTLEQWVEKGGKIIAIANAMRIFEGKEGFDLKHNEMEALEKAQDTLGNMIPYAQREMESTKDFITGSIYKITLDKTHPLAFGYDDAYYSLKLGNDSYKFLNDGYNVGYITEPESVSGFSGETAKASLRNSIVFAEAKKGSGSVIYMVDDVSFRSFWQNGKLFLANAVFFVNAGVN</sequence>
<dbReference type="InterPro" id="IPR029062">
    <property type="entry name" value="Class_I_gatase-like"/>
</dbReference>
<reference evidence="2 3" key="1">
    <citation type="submission" date="2023-06" db="EMBL/GenBank/DDBJ databases">
        <authorList>
            <person name="Ye Y.-Q."/>
            <person name="Du Z.-J."/>
        </authorList>
    </citation>
    <scope>NUCLEOTIDE SEQUENCE [LARGE SCALE GENOMIC DNA]</scope>
    <source>
        <strain evidence="2 3">SDUM287046</strain>
    </source>
</reference>
<feature type="domain" description="Peptidase M14" evidence="1">
    <location>
        <begin position="43"/>
        <end position="205"/>
    </location>
</feature>
<proteinExistence type="predicted"/>
<comment type="caution">
    <text evidence="2">The sequence shown here is derived from an EMBL/GenBank/DDBJ whole genome shotgun (WGS) entry which is preliminary data.</text>
</comment>
<dbReference type="Gene3D" id="3.40.630.10">
    <property type="entry name" value="Zn peptidases"/>
    <property type="match status" value="1"/>
</dbReference>
<dbReference type="SUPFAM" id="SSF52317">
    <property type="entry name" value="Class I glutamine amidotransferase-like"/>
    <property type="match status" value="1"/>
</dbReference>
<evidence type="ECO:0000259" key="1">
    <source>
        <dbReference type="Pfam" id="PF00246"/>
    </source>
</evidence>
<dbReference type="EMBL" id="JAUGQQ010000007">
    <property type="protein sequence ID" value="MDN3724972.1"/>
    <property type="molecule type" value="Genomic_DNA"/>
</dbReference>
<dbReference type="InterPro" id="IPR000834">
    <property type="entry name" value="Peptidase_M14"/>
</dbReference>